<evidence type="ECO:0000313" key="2">
    <source>
        <dbReference type="Proteomes" id="UP001219355"/>
    </source>
</evidence>
<sequence length="81" mass="9384">MKLKEIELTDEKVEMINSDNEKEKMAENADSAIENFVHQHEQNADSVTADKLLNLDDFVNQIAENVKQQLLKKLQEDEVKK</sequence>
<dbReference type="AlphaFoldDB" id="A0AAF0DJ23"/>
<dbReference type="Proteomes" id="UP001219355">
    <property type="component" value="Chromosome 3"/>
</dbReference>
<reference evidence="1" key="1">
    <citation type="submission" date="2023-03" db="EMBL/GenBank/DDBJ databases">
        <title>Emydomyces testavorans Genome Sequence.</title>
        <authorList>
            <person name="Hoyer L."/>
        </authorList>
    </citation>
    <scope>NUCLEOTIDE SEQUENCE</scope>
    <source>
        <strain evidence="1">16-2883</strain>
    </source>
</reference>
<gene>
    <name evidence="1" type="ORF">PRK78_005189</name>
</gene>
<dbReference type="EMBL" id="CP120629">
    <property type="protein sequence ID" value="WEW59709.1"/>
    <property type="molecule type" value="Genomic_DNA"/>
</dbReference>
<keyword evidence="2" id="KW-1185">Reference proteome</keyword>
<accession>A0AAF0DJ23</accession>
<name>A0AAF0DJ23_9EURO</name>
<protein>
    <submittedName>
        <fullName evidence="1">Uncharacterized protein</fullName>
    </submittedName>
</protein>
<evidence type="ECO:0000313" key="1">
    <source>
        <dbReference type="EMBL" id="WEW59709.1"/>
    </source>
</evidence>
<organism evidence="1 2">
    <name type="scientific">Emydomyces testavorans</name>
    <dbReference type="NCBI Taxonomy" id="2070801"/>
    <lineage>
        <taxon>Eukaryota</taxon>
        <taxon>Fungi</taxon>
        <taxon>Dikarya</taxon>
        <taxon>Ascomycota</taxon>
        <taxon>Pezizomycotina</taxon>
        <taxon>Eurotiomycetes</taxon>
        <taxon>Eurotiomycetidae</taxon>
        <taxon>Onygenales</taxon>
        <taxon>Nannizziopsiaceae</taxon>
        <taxon>Emydomyces</taxon>
    </lineage>
</organism>
<proteinExistence type="predicted"/>